<dbReference type="GO" id="GO:0005829">
    <property type="term" value="C:cytosol"/>
    <property type="evidence" value="ECO:0007669"/>
    <property type="project" value="TreeGrafter"/>
</dbReference>
<keyword evidence="2" id="KW-0413">Isomerase</keyword>
<dbReference type="PANTHER" id="PTHR21047:SF2">
    <property type="entry name" value="THYMIDINE DIPHOSPHO-4-KETO-RHAMNOSE 3,5-EPIMERASE"/>
    <property type="match status" value="1"/>
</dbReference>
<dbReference type="Proteomes" id="UP000516444">
    <property type="component" value="Chromosome"/>
</dbReference>
<comment type="similarity">
    <text evidence="1">Belongs to the dTDP-4-dehydrorhamnose 3,5-epimerase family.</text>
</comment>
<dbReference type="CDD" id="cd00438">
    <property type="entry name" value="cupin_RmlC"/>
    <property type="match status" value="1"/>
</dbReference>
<evidence type="ECO:0000313" key="5">
    <source>
        <dbReference type="EMBL" id="BCL25317.1"/>
    </source>
</evidence>
<evidence type="ECO:0000256" key="3">
    <source>
        <dbReference type="PIRSR" id="PIRSR600888-1"/>
    </source>
</evidence>
<gene>
    <name evidence="5" type="primary">rfbC</name>
    <name evidence="5" type="ORF">GCM10017557_01760</name>
</gene>
<dbReference type="GO" id="GO:0000271">
    <property type="term" value="P:polysaccharide biosynthetic process"/>
    <property type="evidence" value="ECO:0007669"/>
    <property type="project" value="TreeGrafter"/>
</dbReference>
<dbReference type="Gene3D" id="2.60.120.10">
    <property type="entry name" value="Jelly Rolls"/>
    <property type="match status" value="1"/>
</dbReference>
<dbReference type="InterPro" id="IPR014710">
    <property type="entry name" value="RmlC-like_jellyroll"/>
</dbReference>
<dbReference type="Pfam" id="PF00908">
    <property type="entry name" value="dTDP_sugar_isom"/>
    <property type="match status" value="1"/>
</dbReference>
<evidence type="ECO:0000313" key="6">
    <source>
        <dbReference type="Proteomes" id="UP000516444"/>
    </source>
</evidence>
<evidence type="ECO:0000256" key="1">
    <source>
        <dbReference type="ARBA" id="ARBA00010154"/>
    </source>
</evidence>
<feature type="site" description="Participates in a stacking interaction with the thymidine ring of dTDP-4-oxo-6-deoxyglucose" evidence="4">
    <location>
        <position position="142"/>
    </location>
</feature>
<dbReference type="KEGG" id="sgm:GCM10017557_01760"/>
<protein>
    <submittedName>
        <fullName evidence="5">dTDP-4-dehydrorhamnose 3,5-epimerase</fullName>
    </submittedName>
</protein>
<evidence type="ECO:0000256" key="4">
    <source>
        <dbReference type="PIRSR" id="PIRSR600888-3"/>
    </source>
</evidence>
<accession>A0A7G1NUN2</accession>
<dbReference type="AlphaFoldDB" id="A0A7G1NUN2"/>
<dbReference type="SUPFAM" id="SSF51182">
    <property type="entry name" value="RmlC-like cupins"/>
    <property type="match status" value="1"/>
</dbReference>
<reference evidence="5 6" key="1">
    <citation type="journal article" date="2014" name="Int. J. Syst. Evol. Microbiol.">
        <title>Complete genome sequence of Corynebacterium casei LMG S-19264T (=DSM 44701T), isolated from a smear-ripened cheese.</title>
        <authorList>
            <consortium name="US DOE Joint Genome Institute (JGI-PGF)"/>
            <person name="Walter F."/>
            <person name="Albersmeier A."/>
            <person name="Kalinowski J."/>
            <person name="Ruckert C."/>
        </authorList>
    </citation>
    <scope>NUCLEOTIDE SEQUENCE [LARGE SCALE GENOMIC DNA]</scope>
    <source>
        <strain evidence="5 6">JCM 4677</strain>
    </source>
</reference>
<organism evidence="5 6">
    <name type="scientific">Streptomyces aurantiacus</name>
    <dbReference type="NCBI Taxonomy" id="47760"/>
    <lineage>
        <taxon>Bacteria</taxon>
        <taxon>Bacillati</taxon>
        <taxon>Actinomycetota</taxon>
        <taxon>Actinomycetes</taxon>
        <taxon>Kitasatosporales</taxon>
        <taxon>Streptomycetaceae</taxon>
        <taxon>Streptomyces</taxon>
        <taxon>Streptomyces aurantiacus group</taxon>
    </lineage>
</organism>
<feature type="active site" description="Proton acceptor" evidence="3">
    <location>
        <position position="66"/>
    </location>
</feature>
<dbReference type="EMBL" id="AP023440">
    <property type="protein sequence ID" value="BCL25317.1"/>
    <property type="molecule type" value="Genomic_DNA"/>
</dbReference>
<dbReference type="GO" id="GO:0008830">
    <property type="term" value="F:dTDP-4-dehydrorhamnose 3,5-epimerase activity"/>
    <property type="evidence" value="ECO:0007669"/>
    <property type="project" value="InterPro"/>
</dbReference>
<evidence type="ECO:0000256" key="2">
    <source>
        <dbReference type="ARBA" id="ARBA00023235"/>
    </source>
</evidence>
<dbReference type="InterPro" id="IPR011051">
    <property type="entry name" value="RmlC_Cupin_sf"/>
</dbReference>
<dbReference type="InterPro" id="IPR000888">
    <property type="entry name" value="RmlC-like"/>
</dbReference>
<keyword evidence="6" id="KW-1185">Reference proteome</keyword>
<dbReference type="PANTHER" id="PTHR21047">
    <property type="entry name" value="DTDP-6-DEOXY-D-GLUCOSE-3,5 EPIMERASE"/>
    <property type="match status" value="1"/>
</dbReference>
<dbReference type="GO" id="GO:0019305">
    <property type="term" value="P:dTDP-rhamnose biosynthetic process"/>
    <property type="evidence" value="ECO:0007669"/>
    <property type="project" value="TreeGrafter"/>
</dbReference>
<sequence>MSAMQVHKLGIEGAFAFVPPVYRDDRGLFTSPYQDAPFTAAHDRTLFPVRDISHNLSARGVLRGIHYTKTPPGRAKYVYCPYGQVRDYLIDLRIGSATFGQWESTELGGDSCQALYIPVGVGHAFLSLRDDSIIVYVMSDGYAAENELAVSPRDPELGLPIPEGYDVTQSERDRVAPTLAEARAQGLLPEYETCRKVEAALWT</sequence>
<proteinExistence type="inferred from homology"/>
<name>A0A7G1NUN2_9ACTN</name>
<feature type="active site" description="Proton donor" evidence="3">
    <location>
        <position position="136"/>
    </location>
</feature>